<dbReference type="Gene3D" id="2.40.50.90">
    <property type="match status" value="1"/>
</dbReference>
<feature type="domain" description="TNase-like" evidence="2">
    <location>
        <begin position="44"/>
        <end position="164"/>
    </location>
</feature>
<feature type="compositionally biased region" description="Basic and acidic residues" evidence="1">
    <location>
        <begin position="178"/>
        <end position="202"/>
    </location>
</feature>
<evidence type="ECO:0000313" key="3">
    <source>
        <dbReference type="EMBL" id="EKV27528.1"/>
    </source>
</evidence>
<dbReference type="OrthoDB" id="9805504at2"/>
<dbReference type="InterPro" id="IPR016071">
    <property type="entry name" value="Staphylococal_nuclease_OB-fold"/>
</dbReference>
<name>K9HAA1_9PROT</name>
<keyword evidence="4" id="KW-1185">Reference proteome</keyword>
<dbReference type="SMART" id="SM00318">
    <property type="entry name" value="SNc"/>
    <property type="match status" value="1"/>
</dbReference>
<dbReference type="STRING" id="1238182.C882_1374"/>
<evidence type="ECO:0000313" key="4">
    <source>
        <dbReference type="Proteomes" id="UP000009881"/>
    </source>
</evidence>
<sequence>MSKLTGASVLSAIVLAALLAGGVMDLKAEPRTAGAPSTAEAPKLERGGQVVQVVDGRTLRIDGRTVQLAGVKTPVPGQQCERAGRLEPCGDQATAALAKIVDLSVKPLDCQPAASGEAGLVTCLVEGRDVAETLVKQGRAVATGDRYAQAEAQARTAELGLWGSAWVPPEQWLAGERLPAEREQLAEKTRDEAAERKPSEAE</sequence>
<evidence type="ECO:0000256" key="1">
    <source>
        <dbReference type="SAM" id="MobiDB-lite"/>
    </source>
</evidence>
<gene>
    <name evidence="3" type="ORF">C882_1374</name>
</gene>
<dbReference type="Pfam" id="PF00565">
    <property type="entry name" value="SNase"/>
    <property type="match status" value="1"/>
</dbReference>
<dbReference type="Proteomes" id="UP000009881">
    <property type="component" value="Unassembled WGS sequence"/>
</dbReference>
<evidence type="ECO:0000259" key="2">
    <source>
        <dbReference type="SMART" id="SM00318"/>
    </source>
</evidence>
<organism evidence="3 4">
    <name type="scientific">Caenispirillum salinarum AK4</name>
    <dbReference type="NCBI Taxonomy" id="1238182"/>
    <lineage>
        <taxon>Bacteria</taxon>
        <taxon>Pseudomonadati</taxon>
        <taxon>Pseudomonadota</taxon>
        <taxon>Alphaproteobacteria</taxon>
        <taxon>Rhodospirillales</taxon>
        <taxon>Novispirillaceae</taxon>
        <taxon>Caenispirillum</taxon>
    </lineage>
</organism>
<feature type="region of interest" description="Disordered" evidence="1">
    <location>
        <begin position="173"/>
        <end position="202"/>
    </location>
</feature>
<comment type="caution">
    <text evidence="3">The sequence shown here is derived from an EMBL/GenBank/DDBJ whole genome shotgun (WGS) entry which is preliminary data.</text>
</comment>
<dbReference type="AlphaFoldDB" id="K9HAA1"/>
<protein>
    <submittedName>
        <fullName evidence="3">Nuclease</fullName>
    </submittedName>
</protein>
<dbReference type="eggNOG" id="COG1525">
    <property type="taxonomic scope" value="Bacteria"/>
</dbReference>
<dbReference type="EMBL" id="ANHY01000019">
    <property type="protein sequence ID" value="EKV27528.1"/>
    <property type="molecule type" value="Genomic_DNA"/>
</dbReference>
<dbReference type="SUPFAM" id="SSF50199">
    <property type="entry name" value="Staphylococcal nuclease"/>
    <property type="match status" value="1"/>
</dbReference>
<proteinExistence type="predicted"/>
<reference evidence="3 4" key="1">
    <citation type="journal article" date="2013" name="Genome Announc.">
        <title>Draft Genome Sequence of an Alphaproteobacterium, Caenispirillum salinarum AK4(T), Isolated from a Solar Saltern.</title>
        <authorList>
            <person name="Khatri I."/>
            <person name="Singh A."/>
            <person name="Korpole S."/>
            <person name="Pinnaka A.K."/>
            <person name="Subramanian S."/>
        </authorList>
    </citation>
    <scope>NUCLEOTIDE SEQUENCE [LARGE SCALE GENOMIC DNA]</scope>
    <source>
        <strain evidence="3 4">AK4</strain>
    </source>
</reference>
<dbReference type="RefSeq" id="WP_009542030.1">
    <property type="nucleotide sequence ID" value="NZ_ANHY01000019.1"/>
</dbReference>
<dbReference type="InterPro" id="IPR035437">
    <property type="entry name" value="SNase_OB-fold_sf"/>
</dbReference>
<accession>K9HAA1</accession>